<reference evidence="4 5" key="1">
    <citation type="journal article" date="2013" name="Front. Microbiol.">
        <title>The genome of the endophytic bacterium H. frisingense GSF30(T) identifies diverse strategies in the Herbaspirillum genus to interact with plants.</title>
        <authorList>
            <person name="Straub D."/>
            <person name="Rothballer M."/>
            <person name="Hartmann A."/>
            <person name="Ludewig U."/>
        </authorList>
    </citation>
    <scope>NUCLEOTIDE SEQUENCE [LARGE SCALE GENOMIC DNA]</scope>
    <source>
        <strain evidence="4 5">GSF30</strain>
    </source>
</reference>
<dbReference type="EMBL" id="AEEC02000006">
    <property type="protein sequence ID" value="EOA05723.1"/>
    <property type="molecule type" value="Genomic_DNA"/>
</dbReference>
<organism evidence="4 5">
    <name type="scientific">Herbaspirillum frisingense GSF30</name>
    <dbReference type="NCBI Taxonomy" id="864073"/>
    <lineage>
        <taxon>Bacteria</taxon>
        <taxon>Pseudomonadati</taxon>
        <taxon>Pseudomonadota</taxon>
        <taxon>Betaproteobacteria</taxon>
        <taxon>Burkholderiales</taxon>
        <taxon>Oxalobacteraceae</taxon>
        <taxon>Herbaspirillum</taxon>
    </lineage>
</organism>
<evidence type="ECO:0000256" key="2">
    <source>
        <dbReference type="SAM" id="SignalP"/>
    </source>
</evidence>
<dbReference type="SMART" id="SM00062">
    <property type="entry name" value="PBPb"/>
    <property type="match status" value="1"/>
</dbReference>
<dbReference type="PANTHER" id="PTHR35936:SF37">
    <property type="entry name" value="AMINO ACID ABC TRANSPORTER SUBSTRATE-BINDING PROTEIN"/>
    <property type="match status" value="1"/>
</dbReference>
<evidence type="ECO:0000313" key="4">
    <source>
        <dbReference type="EMBL" id="EOA05723.1"/>
    </source>
</evidence>
<evidence type="ECO:0000256" key="1">
    <source>
        <dbReference type="ARBA" id="ARBA00022729"/>
    </source>
</evidence>
<accession>A0AAI9N4M8</accession>
<dbReference type="PANTHER" id="PTHR35936">
    <property type="entry name" value="MEMBRANE-BOUND LYTIC MUREIN TRANSGLYCOSYLASE F"/>
    <property type="match status" value="1"/>
</dbReference>
<keyword evidence="1 2" id="KW-0732">Signal</keyword>
<gene>
    <name evidence="4" type="ORF">HFRIS_006508</name>
</gene>
<dbReference type="Proteomes" id="UP000006772">
    <property type="component" value="Unassembled WGS sequence"/>
</dbReference>
<comment type="caution">
    <text evidence="4">The sequence shown here is derived from an EMBL/GenBank/DDBJ whole genome shotgun (WGS) entry which is preliminary data.</text>
</comment>
<protein>
    <submittedName>
        <fullName evidence="4">Amino acid ABC transporter periplasmic protein</fullName>
    </submittedName>
</protein>
<evidence type="ECO:0000313" key="5">
    <source>
        <dbReference type="Proteomes" id="UP000006772"/>
    </source>
</evidence>
<evidence type="ECO:0000259" key="3">
    <source>
        <dbReference type="SMART" id="SM00062"/>
    </source>
</evidence>
<feature type="domain" description="Solute-binding protein family 3/N-terminal" evidence="3">
    <location>
        <begin position="47"/>
        <end position="267"/>
    </location>
</feature>
<feature type="chain" id="PRO_5042559508" evidence="2">
    <location>
        <begin position="37"/>
        <end position="277"/>
    </location>
</feature>
<dbReference type="InterPro" id="IPR001638">
    <property type="entry name" value="Solute-binding_3/MltF_N"/>
</dbReference>
<feature type="signal peptide" evidence="2">
    <location>
        <begin position="1"/>
        <end position="36"/>
    </location>
</feature>
<dbReference type="AlphaFoldDB" id="A0AAI9N4M8"/>
<dbReference type="SUPFAM" id="SSF53850">
    <property type="entry name" value="Periplasmic binding protein-like II"/>
    <property type="match status" value="1"/>
</dbReference>
<sequence>MDHQFNDNKGTTMKFVKTVIAASLGLMAGLAGSAHADNLADIQKAGVVKIGVPQDFAPYGSVNSDLQLQGLDIEVAKLVAKGMGVKAELVPVPISSRMAFLQTHKIDLIISTLGKNAEREKVIDFSQGYAPYNNSVFGVAAIKVAGPADLANQTVGVARSTFEDLMLTDSVPKSTVIKRYEDNNGLISAYVSGQVQIVGTGDFVAYALAEKTPNNKPLLKYIINVSTCYVGMNKGEPALMAKVNEALTASKKSGELNGIVKKWLNVPLPEKIATTYQ</sequence>
<proteinExistence type="predicted"/>
<name>A0AAI9N4M8_9BURK</name>
<dbReference type="Pfam" id="PF00497">
    <property type="entry name" value="SBP_bac_3"/>
    <property type="match status" value="1"/>
</dbReference>
<dbReference type="Gene3D" id="3.40.190.10">
    <property type="entry name" value="Periplasmic binding protein-like II"/>
    <property type="match status" value="2"/>
</dbReference>